<feature type="chain" id="PRO_5034504361" evidence="1">
    <location>
        <begin position="22"/>
        <end position="56"/>
    </location>
</feature>
<gene>
    <name evidence="2" type="ORF">I4901_08975</name>
</gene>
<evidence type="ECO:0000256" key="1">
    <source>
        <dbReference type="SAM" id="SignalP"/>
    </source>
</evidence>
<organism evidence="2 3">
    <name type="scientific">Proteus terrae subsp. cibarius</name>
    <dbReference type="NCBI Taxonomy" id="626774"/>
    <lineage>
        <taxon>Bacteria</taxon>
        <taxon>Pseudomonadati</taxon>
        <taxon>Pseudomonadota</taxon>
        <taxon>Gammaproteobacteria</taxon>
        <taxon>Enterobacterales</taxon>
        <taxon>Morganellaceae</taxon>
        <taxon>Proteus</taxon>
    </lineage>
</organism>
<proteinExistence type="predicted"/>
<evidence type="ECO:0000313" key="2">
    <source>
        <dbReference type="EMBL" id="MBG2914497.1"/>
    </source>
</evidence>
<dbReference type="RefSeq" id="WP_196563710.1">
    <property type="nucleotide sequence ID" value="NZ_JADSJR010000010.1"/>
</dbReference>
<dbReference type="EMBL" id="JADSJR010000010">
    <property type="protein sequence ID" value="MBG2914497.1"/>
    <property type="molecule type" value="Genomic_DNA"/>
</dbReference>
<evidence type="ECO:0000313" key="3">
    <source>
        <dbReference type="Proteomes" id="UP000612266"/>
    </source>
</evidence>
<sequence>MSIIKLPITLLFFFFTSLTSAFTEHCPPTKPDCDVTHGTLIPTSEKQAVIDLKTIK</sequence>
<keyword evidence="1" id="KW-0732">Signal</keyword>
<dbReference type="Proteomes" id="UP000612266">
    <property type="component" value="Unassembled WGS sequence"/>
</dbReference>
<reference evidence="2" key="1">
    <citation type="submission" date="2020-11" db="EMBL/GenBank/DDBJ databases">
        <title>Enhanced detection system for hospital associated transmission using whole genome sequencing surveillance.</title>
        <authorList>
            <person name="Harrison L.H."/>
            <person name="Van Tyne D."/>
            <person name="Marsh J.W."/>
            <person name="Griffith M.P."/>
            <person name="Snyder D.J."/>
            <person name="Cooper V.S."/>
            <person name="Mustapha M."/>
        </authorList>
    </citation>
    <scope>NUCLEOTIDE SEQUENCE</scope>
    <source>
        <strain evidence="2">PR00070</strain>
    </source>
</reference>
<dbReference type="AlphaFoldDB" id="A0A8I0WQI9"/>
<feature type="signal peptide" evidence="1">
    <location>
        <begin position="1"/>
        <end position="21"/>
    </location>
</feature>
<comment type="caution">
    <text evidence="2">The sequence shown here is derived from an EMBL/GenBank/DDBJ whole genome shotgun (WGS) entry which is preliminary data.</text>
</comment>
<protein>
    <submittedName>
        <fullName evidence="2">Uncharacterized protein</fullName>
    </submittedName>
</protein>
<accession>A0A8I0WQI9</accession>
<name>A0A8I0WQI9_9GAMM</name>